<dbReference type="InterPro" id="IPR035897">
    <property type="entry name" value="Toll_tir_struct_dom_sf"/>
</dbReference>
<dbReference type="GO" id="GO:0007165">
    <property type="term" value="P:signal transduction"/>
    <property type="evidence" value="ECO:0007669"/>
    <property type="project" value="InterPro"/>
</dbReference>
<feature type="domain" description="TIR" evidence="2">
    <location>
        <begin position="11"/>
        <end position="142"/>
    </location>
</feature>
<accession>A0A644WZ87</accession>
<feature type="coiled-coil region" evidence="1">
    <location>
        <begin position="185"/>
        <end position="222"/>
    </location>
</feature>
<gene>
    <name evidence="3" type="ORF">SDC9_55343</name>
</gene>
<dbReference type="Pfam" id="PF13676">
    <property type="entry name" value="TIR_2"/>
    <property type="match status" value="1"/>
</dbReference>
<comment type="caution">
    <text evidence="3">The sequence shown here is derived from an EMBL/GenBank/DDBJ whole genome shotgun (WGS) entry which is preliminary data.</text>
</comment>
<protein>
    <recommendedName>
        <fullName evidence="2">TIR domain-containing protein</fullName>
    </recommendedName>
</protein>
<proteinExistence type="predicted"/>
<dbReference type="SUPFAM" id="SSF52200">
    <property type="entry name" value="Toll/Interleukin receptor TIR domain"/>
    <property type="match status" value="1"/>
</dbReference>
<dbReference type="InterPro" id="IPR000157">
    <property type="entry name" value="TIR_dom"/>
</dbReference>
<dbReference type="EMBL" id="VSSQ01001520">
    <property type="protein sequence ID" value="MPM09027.1"/>
    <property type="molecule type" value="Genomic_DNA"/>
</dbReference>
<organism evidence="3">
    <name type="scientific">bioreactor metagenome</name>
    <dbReference type="NCBI Taxonomy" id="1076179"/>
    <lineage>
        <taxon>unclassified sequences</taxon>
        <taxon>metagenomes</taxon>
        <taxon>ecological metagenomes</taxon>
    </lineage>
</organism>
<reference evidence="3" key="1">
    <citation type="submission" date="2019-08" db="EMBL/GenBank/DDBJ databases">
        <authorList>
            <person name="Kucharzyk K."/>
            <person name="Murdoch R.W."/>
            <person name="Higgins S."/>
            <person name="Loffler F."/>
        </authorList>
    </citation>
    <scope>NUCLEOTIDE SEQUENCE</scope>
</reference>
<evidence type="ECO:0000256" key="1">
    <source>
        <dbReference type="SAM" id="Coils"/>
    </source>
</evidence>
<name>A0A644WZ87_9ZZZZ</name>
<sequence length="361" mass="42976">MKKINKVENKLKKRIFVSHSEKDEEIVGYFTDDILIQGLGFNSNDIYCTSQLGMKNKPSEDWLNTIKENLEECEIIFFIITPNFKNSEVCQNELGASWALNKVVFLLCIEPIAKSKATVLYDVKQVEELNKEDSLDRVRDVINDKYITNKIGTDRWGGYRKRFMTKLNRYLTKYPFKELINEEEYLKLKQRYEESEKAYNELFDENEELKEINQKLIECKDKSEVEEVLENYTDETNNDIFDIYIKETREIIKKYHPSIITLIFNTYTGTQFEIDMRNYRNYIEEAKANKILDIDTFDINFCNDKKLVKLEINLDKIDKLISSLSSQEYENICEKYDVQELDVKRLDFWEEVIGVKLDYLN</sequence>
<dbReference type="AlphaFoldDB" id="A0A644WZ87"/>
<keyword evidence="1" id="KW-0175">Coiled coil</keyword>
<dbReference type="PROSITE" id="PS50104">
    <property type="entry name" value="TIR"/>
    <property type="match status" value="1"/>
</dbReference>
<evidence type="ECO:0000259" key="2">
    <source>
        <dbReference type="PROSITE" id="PS50104"/>
    </source>
</evidence>
<dbReference type="SMART" id="SM00255">
    <property type="entry name" value="TIR"/>
    <property type="match status" value="1"/>
</dbReference>
<dbReference type="Gene3D" id="3.40.50.10140">
    <property type="entry name" value="Toll/interleukin-1 receptor homology (TIR) domain"/>
    <property type="match status" value="1"/>
</dbReference>
<evidence type="ECO:0000313" key="3">
    <source>
        <dbReference type="EMBL" id="MPM09027.1"/>
    </source>
</evidence>